<sequence length="118" mass="13538">MRELSSYLESDSEFAQALLGSFKENITEFRENFLTAVKTREEKQYMDAYHKIKATLGYSGNAKLKEQCDQIADLIKSQGITAVDTRLQNSLCRSCSSSIEELQKQIIQYTTKYENFSV</sequence>
<name>A0A401UEI4_9BACT</name>
<evidence type="ECO:0000313" key="3">
    <source>
        <dbReference type="EMBL" id="GCC53277.1"/>
    </source>
</evidence>
<feature type="modified residue" description="Phosphohistidine" evidence="1">
    <location>
        <position position="50"/>
    </location>
</feature>
<dbReference type="GO" id="GO:0000160">
    <property type="term" value="P:phosphorelay signal transduction system"/>
    <property type="evidence" value="ECO:0007669"/>
    <property type="project" value="InterPro"/>
</dbReference>
<reference evidence="3 4" key="1">
    <citation type="submission" date="2018-11" db="EMBL/GenBank/DDBJ databases">
        <title>Chryseotalea sanarue gen. nov., sp., nov., a member of the family Cytophagaceae, isolated from a brackish lake in Hamamatsu Japan.</title>
        <authorList>
            <person name="Maejima Y."/>
            <person name="Iino T."/>
            <person name="Muraguchi Y."/>
            <person name="Fukuda K."/>
            <person name="Ohkuma M."/>
            <person name="Moriuchi R."/>
            <person name="Dohra H."/>
            <person name="Kimbara K."/>
            <person name="Shintani M."/>
        </authorList>
    </citation>
    <scope>NUCLEOTIDE SEQUENCE [LARGE SCALE GENOMIC DNA]</scope>
    <source>
        <strain evidence="3 4">Ys</strain>
    </source>
</reference>
<keyword evidence="4" id="KW-1185">Reference proteome</keyword>
<dbReference type="SUPFAM" id="SSF47226">
    <property type="entry name" value="Histidine-containing phosphotransfer domain, HPT domain"/>
    <property type="match status" value="1"/>
</dbReference>
<dbReference type="InterPro" id="IPR008207">
    <property type="entry name" value="Sig_transdc_His_kin_Hpt_dom"/>
</dbReference>
<gene>
    <name evidence="3" type="ORF">SanaruYs_35200</name>
</gene>
<comment type="caution">
    <text evidence="3">The sequence shown here is derived from an EMBL/GenBank/DDBJ whole genome shotgun (WGS) entry which is preliminary data.</text>
</comment>
<dbReference type="Gene3D" id="1.20.120.160">
    <property type="entry name" value="HPT domain"/>
    <property type="match status" value="1"/>
</dbReference>
<evidence type="ECO:0000313" key="4">
    <source>
        <dbReference type="Proteomes" id="UP000288227"/>
    </source>
</evidence>
<keyword evidence="1" id="KW-0597">Phosphoprotein</keyword>
<dbReference type="AlphaFoldDB" id="A0A401UEI4"/>
<evidence type="ECO:0000259" key="2">
    <source>
        <dbReference type="PROSITE" id="PS50894"/>
    </source>
</evidence>
<dbReference type="Proteomes" id="UP000288227">
    <property type="component" value="Unassembled WGS sequence"/>
</dbReference>
<accession>A0A401UEI4</accession>
<dbReference type="RefSeq" id="WP_127123929.1">
    <property type="nucleotide sequence ID" value="NZ_BHXQ01000007.1"/>
</dbReference>
<proteinExistence type="predicted"/>
<protein>
    <recommendedName>
        <fullName evidence="2">HPt domain-containing protein</fullName>
    </recommendedName>
</protein>
<dbReference type="PROSITE" id="PS50894">
    <property type="entry name" value="HPT"/>
    <property type="match status" value="1"/>
</dbReference>
<organism evidence="3 4">
    <name type="scientific">Chryseotalea sanaruensis</name>
    <dbReference type="NCBI Taxonomy" id="2482724"/>
    <lineage>
        <taxon>Bacteria</taxon>
        <taxon>Pseudomonadati</taxon>
        <taxon>Bacteroidota</taxon>
        <taxon>Cytophagia</taxon>
        <taxon>Cytophagales</taxon>
        <taxon>Chryseotaleaceae</taxon>
        <taxon>Chryseotalea</taxon>
    </lineage>
</organism>
<dbReference type="EMBL" id="BHXQ01000007">
    <property type="protein sequence ID" value="GCC53277.1"/>
    <property type="molecule type" value="Genomic_DNA"/>
</dbReference>
<feature type="domain" description="HPt" evidence="2">
    <location>
        <begin position="11"/>
        <end position="109"/>
    </location>
</feature>
<dbReference type="InterPro" id="IPR036641">
    <property type="entry name" value="HPT_dom_sf"/>
</dbReference>
<evidence type="ECO:0000256" key="1">
    <source>
        <dbReference type="PROSITE-ProRule" id="PRU00110"/>
    </source>
</evidence>
<dbReference type="GO" id="GO:0004672">
    <property type="term" value="F:protein kinase activity"/>
    <property type="evidence" value="ECO:0007669"/>
    <property type="project" value="UniProtKB-ARBA"/>
</dbReference>